<evidence type="ECO:0000313" key="3">
    <source>
        <dbReference type="Proteomes" id="UP000462055"/>
    </source>
</evidence>
<comment type="caution">
    <text evidence="2">The sequence shown here is derived from an EMBL/GenBank/DDBJ whole genome shotgun (WGS) entry which is preliminary data.</text>
</comment>
<dbReference type="AlphaFoldDB" id="A0A6I4MUD5"/>
<evidence type="ECO:0000313" key="2">
    <source>
        <dbReference type="EMBL" id="MWA07547.1"/>
    </source>
</evidence>
<keyword evidence="1" id="KW-0732">Signal</keyword>
<keyword evidence="3" id="KW-1185">Reference proteome</keyword>
<protein>
    <recommendedName>
        <fullName evidence="4">Secreted protein</fullName>
    </recommendedName>
</protein>
<feature type="chain" id="PRO_5026298609" description="Secreted protein" evidence="1">
    <location>
        <begin position="26"/>
        <end position="110"/>
    </location>
</feature>
<gene>
    <name evidence="2" type="ORF">F8568_045955</name>
</gene>
<organism evidence="2 3">
    <name type="scientific">Actinomadura physcomitrii</name>
    <dbReference type="NCBI Taxonomy" id="2650748"/>
    <lineage>
        <taxon>Bacteria</taxon>
        <taxon>Bacillati</taxon>
        <taxon>Actinomycetota</taxon>
        <taxon>Actinomycetes</taxon>
        <taxon>Streptosporangiales</taxon>
        <taxon>Thermomonosporaceae</taxon>
        <taxon>Actinomadura</taxon>
    </lineage>
</organism>
<dbReference type="EMBL" id="WBMS02000081">
    <property type="protein sequence ID" value="MWA07547.1"/>
    <property type="molecule type" value="Genomic_DNA"/>
</dbReference>
<sequence>MRLRATAGIVAATGVLFSAPTAALAAESSEPGFSKIAGACAELTDQGAGWAELRNDCPWKIKGSVVLSSGDTPACVQIAPHGTNTVTWEEDGTAEYAIDCQAPAAGRPAR</sequence>
<proteinExistence type="predicted"/>
<feature type="signal peptide" evidence="1">
    <location>
        <begin position="1"/>
        <end position="25"/>
    </location>
</feature>
<accession>A0A6I4MUD5</accession>
<evidence type="ECO:0000256" key="1">
    <source>
        <dbReference type="SAM" id="SignalP"/>
    </source>
</evidence>
<reference evidence="2" key="1">
    <citation type="submission" date="2019-12" db="EMBL/GenBank/DDBJ databases">
        <title>Actinomadura physcomitrii sp. nov., a novel actinomycete isolated from moss [Physcomitrium sphaericum (Ludw) Fuernr].</title>
        <authorList>
            <person name="Zhuang X."/>
        </authorList>
    </citation>
    <scope>NUCLEOTIDE SEQUENCE [LARGE SCALE GENOMIC DNA]</scope>
    <source>
        <strain evidence="2">LD22</strain>
    </source>
</reference>
<name>A0A6I4MUD5_9ACTN</name>
<dbReference type="Proteomes" id="UP000462055">
    <property type="component" value="Unassembled WGS sequence"/>
</dbReference>
<evidence type="ECO:0008006" key="4">
    <source>
        <dbReference type="Google" id="ProtNLM"/>
    </source>
</evidence>